<evidence type="ECO:0000313" key="3">
    <source>
        <dbReference type="Proteomes" id="UP000324705"/>
    </source>
</evidence>
<dbReference type="PANTHER" id="PTHR47481:SF31">
    <property type="entry name" value="OS01G0873500 PROTEIN"/>
    <property type="match status" value="1"/>
</dbReference>
<organism evidence="2 3">
    <name type="scientific">Triticum turgidum subsp. durum</name>
    <name type="common">Durum wheat</name>
    <name type="synonym">Triticum durum</name>
    <dbReference type="NCBI Taxonomy" id="4567"/>
    <lineage>
        <taxon>Eukaryota</taxon>
        <taxon>Viridiplantae</taxon>
        <taxon>Streptophyta</taxon>
        <taxon>Embryophyta</taxon>
        <taxon>Tracheophyta</taxon>
        <taxon>Spermatophyta</taxon>
        <taxon>Magnoliopsida</taxon>
        <taxon>Liliopsida</taxon>
        <taxon>Poales</taxon>
        <taxon>Poaceae</taxon>
        <taxon>BOP clade</taxon>
        <taxon>Pooideae</taxon>
        <taxon>Triticodae</taxon>
        <taxon>Triticeae</taxon>
        <taxon>Triticinae</taxon>
        <taxon>Triticum</taxon>
    </lineage>
</organism>
<gene>
    <name evidence="2" type="ORF">TRITD_4Av1G009800</name>
</gene>
<keyword evidence="3" id="KW-1185">Reference proteome</keyword>
<evidence type="ECO:0000256" key="1">
    <source>
        <dbReference type="SAM" id="MobiDB-lite"/>
    </source>
</evidence>
<sequence>MSNISPSFSAPTLLATSSSFRHFFPLGSTKKAKPVLPSTRPEPPMHRIDITHFINFKLDLAANNYAEWTRKFYAILAKYDCAHHVDHESDPRLQDAKWRNDDLTIVLWFYATICDELYQVVREPENTAYTVWDKLYTFFRDNQPGWAIHIREELSATEQGDMTVAAYCNRIKALADALDASEPVSDDMWTLQMIRGLNNRFHVLATTLPMHRPFPTFIQARSMLLLEEINLNARDRAKGSSTITIGTNTGSNSTPGRSNNGNQGDRNAFSNTWPGQSAQPQQRPWMGYFAPWGAPFPLLRQPPHTQRAPQNARGVLNPRPSAPTQGYSLLNSMASIFMPSPLSRDQFSVIDRAPGNTSSTPPPTMTSTWTMPLIACDGLQRI</sequence>
<name>A0A9R0S422_TRITD</name>
<dbReference type="PANTHER" id="PTHR47481">
    <property type="match status" value="1"/>
</dbReference>
<accession>A0A9R0S422</accession>
<dbReference type="Proteomes" id="UP000324705">
    <property type="component" value="Chromosome 4A"/>
</dbReference>
<dbReference type="Gramene" id="TRITD4Av1G009800.2">
    <property type="protein sequence ID" value="TRITD4Av1G009800.2"/>
    <property type="gene ID" value="TRITD4Av1G009800"/>
</dbReference>
<feature type="region of interest" description="Disordered" evidence="1">
    <location>
        <begin position="240"/>
        <end position="280"/>
    </location>
</feature>
<dbReference type="AlphaFoldDB" id="A0A9R0S422"/>
<proteinExistence type="predicted"/>
<protein>
    <submittedName>
        <fullName evidence="2">Uncharacterized protein</fullName>
    </submittedName>
</protein>
<feature type="compositionally biased region" description="Polar residues" evidence="1">
    <location>
        <begin position="263"/>
        <end position="280"/>
    </location>
</feature>
<reference evidence="2 3" key="1">
    <citation type="submission" date="2017-09" db="EMBL/GenBank/DDBJ databases">
        <authorList>
            <consortium name="International Durum Wheat Genome Sequencing Consortium (IDWGSC)"/>
            <person name="Milanesi L."/>
        </authorList>
    </citation>
    <scope>NUCLEOTIDE SEQUENCE [LARGE SCALE GENOMIC DNA]</scope>
    <source>
        <strain evidence="3">cv. Svevo</strain>
    </source>
</reference>
<dbReference type="Pfam" id="PF14223">
    <property type="entry name" value="Retrotran_gag_2"/>
    <property type="match status" value="1"/>
</dbReference>
<feature type="compositionally biased region" description="Low complexity" evidence="1">
    <location>
        <begin position="240"/>
        <end position="262"/>
    </location>
</feature>
<evidence type="ECO:0000313" key="2">
    <source>
        <dbReference type="EMBL" id="VAH87490.1"/>
    </source>
</evidence>
<dbReference type="EMBL" id="LT934117">
    <property type="protein sequence ID" value="VAH87490.1"/>
    <property type="molecule type" value="Genomic_DNA"/>
</dbReference>